<proteinExistence type="predicted"/>
<reference evidence="3 4" key="1">
    <citation type="submission" date="2024-01" db="EMBL/GenBank/DDBJ databases">
        <authorList>
            <person name="Allen C."/>
            <person name="Tagirdzhanova G."/>
        </authorList>
    </citation>
    <scope>NUCLEOTIDE SEQUENCE [LARGE SCALE GENOMIC DNA]</scope>
    <source>
        <strain evidence="3 4">CBS 119000</strain>
    </source>
</reference>
<accession>A0ABP0DII6</accession>
<feature type="compositionally biased region" description="Low complexity" evidence="1">
    <location>
        <begin position="10"/>
        <end position="29"/>
    </location>
</feature>
<dbReference type="Gene3D" id="1.10.245.10">
    <property type="entry name" value="SWIB/MDM2 domain"/>
    <property type="match status" value="1"/>
</dbReference>
<name>A0ABP0DII6_9PEZI</name>
<evidence type="ECO:0000313" key="3">
    <source>
        <dbReference type="EMBL" id="CAK7268070.1"/>
    </source>
</evidence>
<gene>
    <name evidence="3" type="primary">ssr3</name>
    <name evidence="3" type="ORF">SEPCBS119000_002874</name>
</gene>
<feature type="compositionally biased region" description="Low complexity" evidence="1">
    <location>
        <begin position="214"/>
        <end position="228"/>
    </location>
</feature>
<dbReference type="SUPFAM" id="SSF47592">
    <property type="entry name" value="SWIB/MDM2 domain"/>
    <property type="match status" value="1"/>
</dbReference>
<dbReference type="Proteomes" id="UP001642502">
    <property type="component" value="Unassembled WGS sequence"/>
</dbReference>
<dbReference type="SMART" id="SM00151">
    <property type="entry name" value="SWIB"/>
    <property type="match status" value="1"/>
</dbReference>
<feature type="compositionally biased region" description="Basic and acidic residues" evidence="1">
    <location>
        <begin position="84"/>
        <end position="98"/>
    </location>
</feature>
<evidence type="ECO:0000313" key="4">
    <source>
        <dbReference type="Proteomes" id="UP001642502"/>
    </source>
</evidence>
<dbReference type="EMBL" id="CAWUON010000033">
    <property type="protein sequence ID" value="CAK7268070.1"/>
    <property type="molecule type" value="Genomic_DNA"/>
</dbReference>
<sequence>MSVPFQNNYQHQLAPQSHHQPLLPQLPQHSNASLGRMAPGPHLHNAPAPMQQSHHQAPHQALQQQHQAAAAAAAAQQAQNHAIEVAKRRSRKPTDKTMPDGVESVIIGDGVQRYRELRAFERRLDATMTRKRLDIMDSVQRHGPKRYKTLRIWISNTVENQLWQTGGLGNSVDSFSFETNAEASYRVKIEGRLLDDADDDDDSDEKNKKVAKEASSSDANSANARASDTMQTDDSGSTTDKPKEPTHRFTQFFRGMRAEYVTKSSWRAVQMGGEPDSLVPRPIEWKRSEQRLPNAPPAAVPEFDELTFKRPGDENANIVINLYRHEEPERFELDEILAYIVDMKEATRAEAVMGLFEYIRLQNLQEDEEKRNFRCDDLLRKLVNNDIGYFPMLQDYVSAHIRPLPPIQLPYTIRVDEEFHRNNPEPTIYDVRVAVDEPLRAQLRPLVQSPKYIGLLRDVSVLDEQLAVLVQAIGMSKSKHEFLSGLSRDPARFVRQWLSSQKRDLDVILGESVRGGIGSDLSGEAWRRGGKDSIWASQIARESVNLHLAKQPLIPRTA</sequence>
<evidence type="ECO:0000259" key="2">
    <source>
        <dbReference type="PROSITE" id="PS51925"/>
    </source>
</evidence>
<dbReference type="PANTHER" id="PTHR13844">
    <property type="entry name" value="SWI/SNF-RELATED MATRIX-ASSOCIATED ACTIN-DEPENDENT REGULATOR OF CHROMATIN SUBFAMILY D"/>
    <property type="match status" value="1"/>
</dbReference>
<feature type="region of interest" description="Disordered" evidence="1">
    <location>
        <begin position="1"/>
        <end position="102"/>
    </location>
</feature>
<feature type="compositionally biased region" description="Low complexity" evidence="1">
    <location>
        <begin position="46"/>
        <end position="82"/>
    </location>
</feature>
<dbReference type="InterPro" id="IPR003121">
    <property type="entry name" value="SWIB_MDM2_domain"/>
</dbReference>
<dbReference type="GO" id="GO:0004674">
    <property type="term" value="F:protein serine/threonine kinase activity"/>
    <property type="evidence" value="ECO:0007669"/>
    <property type="project" value="UniProtKB-EC"/>
</dbReference>
<organism evidence="3 4">
    <name type="scientific">Sporothrix epigloea</name>
    <dbReference type="NCBI Taxonomy" id="1892477"/>
    <lineage>
        <taxon>Eukaryota</taxon>
        <taxon>Fungi</taxon>
        <taxon>Dikarya</taxon>
        <taxon>Ascomycota</taxon>
        <taxon>Pezizomycotina</taxon>
        <taxon>Sordariomycetes</taxon>
        <taxon>Sordariomycetidae</taxon>
        <taxon>Ophiostomatales</taxon>
        <taxon>Ophiostomataceae</taxon>
        <taxon>Sporothrix</taxon>
    </lineage>
</organism>
<dbReference type="CDD" id="cd10568">
    <property type="entry name" value="SWIB_like"/>
    <property type="match status" value="1"/>
</dbReference>
<evidence type="ECO:0000256" key="1">
    <source>
        <dbReference type="SAM" id="MobiDB-lite"/>
    </source>
</evidence>
<comment type="caution">
    <text evidence="3">The sequence shown here is derived from an EMBL/GenBank/DDBJ whole genome shotgun (WGS) entry which is preliminary data.</text>
</comment>
<keyword evidence="3" id="KW-0808">Transferase</keyword>
<protein>
    <submittedName>
        <fullName evidence="3">SWI/SNF and RSC complex subunit Ssr3</fullName>
        <ecNumber evidence="3">2.7.11.1</ecNumber>
    </submittedName>
</protein>
<dbReference type="InterPro" id="IPR019835">
    <property type="entry name" value="SWIB_domain"/>
</dbReference>
<dbReference type="EC" id="2.7.11.1" evidence="3"/>
<feature type="region of interest" description="Disordered" evidence="1">
    <location>
        <begin position="195"/>
        <end position="247"/>
    </location>
</feature>
<feature type="compositionally biased region" description="Polar residues" evidence="1">
    <location>
        <begin position="229"/>
        <end position="239"/>
    </location>
</feature>
<feature type="domain" description="DM2" evidence="2">
    <location>
        <begin position="326"/>
        <end position="403"/>
    </location>
</feature>
<keyword evidence="4" id="KW-1185">Reference proteome</keyword>
<dbReference type="PROSITE" id="PS51925">
    <property type="entry name" value="SWIB_MDM2"/>
    <property type="match status" value="1"/>
</dbReference>
<dbReference type="InterPro" id="IPR036885">
    <property type="entry name" value="SWIB_MDM2_dom_sf"/>
</dbReference>
<dbReference type="Pfam" id="PF02201">
    <property type="entry name" value="SWIB"/>
    <property type="match status" value="1"/>
</dbReference>